<sequence length="55" mass="6475">MFQTGHADNDQRVEWVKWRPEGQHNTQALLRELGNSMWYGTQTRGKYCALLLILI</sequence>
<protein>
    <submittedName>
        <fullName evidence="1">Uncharacterized protein</fullName>
    </submittedName>
</protein>
<name>A0A382L5T8_9ZZZZ</name>
<organism evidence="1">
    <name type="scientific">marine metagenome</name>
    <dbReference type="NCBI Taxonomy" id="408172"/>
    <lineage>
        <taxon>unclassified sequences</taxon>
        <taxon>metagenomes</taxon>
        <taxon>ecological metagenomes</taxon>
    </lineage>
</organism>
<dbReference type="AlphaFoldDB" id="A0A382L5T8"/>
<gene>
    <name evidence="1" type="ORF">METZ01_LOCUS284863</name>
</gene>
<accession>A0A382L5T8</accession>
<reference evidence="1" key="1">
    <citation type="submission" date="2018-05" db="EMBL/GenBank/DDBJ databases">
        <authorList>
            <person name="Lanie J.A."/>
            <person name="Ng W.-L."/>
            <person name="Kazmierczak K.M."/>
            <person name="Andrzejewski T.M."/>
            <person name="Davidsen T.M."/>
            <person name="Wayne K.J."/>
            <person name="Tettelin H."/>
            <person name="Glass J.I."/>
            <person name="Rusch D."/>
            <person name="Podicherti R."/>
            <person name="Tsui H.-C.T."/>
            <person name="Winkler M.E."/>
        </authorList>
    </citation>
    <scope>NUCLEOTIDE SEQUENCE</scope>
</reference>
<dbReference type="EMBL" id="UINC01084926">
    <property type="protein sequence ID" value="SVC32009.1"/>
    <property type="molecule type" value="Genomic_DNA"/>
</dbReference>
<evidence type="ECO:0000313" key="1">
    <source>
        <dbReference type="EMBL" id="SVC32009.1"/>
    </source>
</evidence>
<proteinExistence type="predicted"/>